<evidence type="ECO:0000256" key="1">
    <source>
        <dbReference type="ARBA" id="ARBA00004141"/>
    </source>
</evidence>
<keyword evidence="5" id="KW-0046">Antibiotic resistance</keyword>
<dbReference type="EMBL" id="JACHVS010000001">
    <property type="protein sequence ID" value="MBB2995867.1"/>
    <property type="molecule type" value="Genomic_DNA"/>
</dbReference>
<feature type="transmembrane region" description="Helical" evidence="6">
    <location>
        <begin position="256"/>
        <end position="277"/>
    </location>
</feature>
<evidence type="ECO:0000256" key="3">
    <source>
        <dbReference type="ARBA" id="ARBA00022989"/>
    </source>
</evidence>
<keyword evidence="3 6" id="KW-1133">Transmembrane helix</keyword>
<proteinExistence type="inferred from homology"/>
<name>A0A839QJ86_9MICC</name>
<dbReference type="Pfam" id="PF01061">
    <property type="entry name" value="ABC2_membrane"/>
    <property type="match status" value="1"/>
</dbReference>
<dbReference type="PANTHER" id="PTHR43229">
    <property type="entry name" value="NODULATION PROTEIN J"/>
    <property type="match status" value="1"/>
</dbReference>
<evidence type="ECO:0000256" key="6">
    <source>
        <dbReference type="RuleBase" id="RU361157"/>
    </source>
</evidence>
<dbReference type="GO" id="GO:0043190">
    <property type="term" value="C:ATP-binding cassette (ABC) transporter complex"/>
    <property type="evidence" value="ECO:0007669"/>
    <property type="project" value="InterPro"/>
</dbReference>
<feature type="transmembrane region" description="Helical" evidence="6">
    <location>
        <begin position="140"/>
        <end position="162"/>
    </location>
</feature>
<dbReference type="InterPro" id="IPR000412">
    <property type="entry name" value="ABC_2_transport"/>
</dbReference>
<dbReference type="InterPro" id="IPR047817">
    <property type="entry name" value="ABC2_TM_bact-type"/>
</dbReference>
<gene>
    <name evidence="8" type="ORF">E9229_002058</name>
</gene>
<dbReference type="PROSITE" id="PS51012">
    <property type="entry name" value="ABC_TM2"/>
    <property type="match status" value="1"/>
</dbReference>
<keyword evidence="6" id="KW-0813">Transport</keyword>
<feature type="transmembrane region" description="Helical" evidence="6">
    <location>
        <begin position="212"/>
        <end position="236"/>
    </location>
</feature>
<comment type="caution">
    <text evidence="8">The sequence shown here is derived from an EMBL/GenBank/DDBJ whole genome shotgun (WGS) entry which is preliminary data.</text>
</comment>
<feature type="transmembrane region" description="Helical" evidence="6">
    <location>
        <begin position="51"/>
        <end position="73"/>
    </location>
</feature>
<comment type="similarity">
    <text evidence="6">Belongs to the ABC-2 integral membrane protein family.</text>
</comment>
<sequence>MNEQRGVARRLGNGVPAAHGPATSAAKARALGTWFVAEQYLRGMRGYLDVIIAYSIGNPLMYLFAMGVGLATLVDANSPGAFGSVGYLVFIVPALLASAAVMTAAEEFSYPVSSGFKWRRTYYGPLASPISSAQICQGHALAVTLRIFVQSAVYLGIVAAFGAVPSGWAVLSVFTATLTGMAFGLPLMAYAASITEDRGQFAMVQRFVVMPLFLFSGTFFPLQTLPVFLRWIGWISPIWHGTSLGRVLSYSMSEPLWLSAVHVLFLVLTAGAGLIMARRIYSRRLEG</sequence>
<dbReference type="PANTHER" id="PTHR43229:SF2">
    <property type="entry name" value="NODULATION PROTEIN J"/>
    <property type="match status" value="1"/>
</dbReference>
<feature type="transmembrane region" description="Helical" evidence="6">
    <location>
        <begin position="168"/>
        <end position="191"/>
    </location>
</feature>
<evidence type="ECO:0000313" key="8">
    <source>
        <dbReference type="EMBL" id="MBB2995867.1"/>
    </source>
</evidence>
<organism evidence="8 9">
    <name type="scientific">Paeniglutamicibacter cryotolerans</name>
    <dbReference type="NCBI Taxonomy" id="670079"/>
    <lineage>
        <taxon>Bacteria</taxon>
        <taxon>Bacillati</taxon>
        <taxon>Actinomycetota</taxon>
        <taxon>Actinomycetes</taxon>
        <taxon>Micrococcales</taxon>
        <taxon>Micrococcaceae</taxon>
        <taxon>Paeniglutamicibacter</taxon>
    </lineage>
</organism>
<feature type="transmembrane region" description="Helical" evidence="6">
    <location>
        <begin position="85"/>
        <end position="105"/>
    </location>
</feature>
<dbReference type="Proteomes" id="UP000523000">
    <property type="component" value="Unassembled WGS sequence"/>
</dbReference>
<evidence type="ECO:0000259" key="7">
    <source>
        <dbReference type="PROSITE" id="PS51012"/>
    </source>
</evidence>
<protein>
    <recommendedName>
        <fullName evidence="6">Transport permease protein</fullName>
    </recommendedName>
</protein>
<dbReference type="GO" id="GO:0046677">
    <property type="term" value="P:response to antibiotic"/>
    <property type="evidence" value="ECO:0007669"/>
    <property type="project" value="UniProtKB-KW"/>
</dbReference>
<keyword evidence="4 6" id="KW-0472">Membrane</keyword>
<dbReference type="GO" id="GO:0140359">
    <property type="term" value="F:ABC-type transporter activity"/>
    <property type="evidence" value="ECO:0007669"/>
    <property type="project" value="InterPro"/>
</dbReference>
<evidence type="ECO:0000256" key="4">
    <source>
        <dbReference type="ARBA" id="ARBA00023136"/>
    </source>
</evidence>
<keyword evidence="6" id="KW-1003">Cell membrane</keyword>
<accession>A0A839QJ86</accession>
<dbReference type="PRINTS" id="PR00164">
    <property type="entry name" value="ABC2TRNSPORT"/>
</dbReference>
<feature type="domain" description="ABC transmembrane type-2" evidence="7">
    <location>
        <begin position="50"/>
        <end position="284"/>
    </location>
</feature>
<keyword evidence="2 6" id="KW-0812">Transmembrane</keyword>
<dbReference type="PIRSF" id="PIRSF006648">
    <property type="entry name" value="DrrB"/>
    <property type="match status" value="1"/>
</dbReference>
<evidence type="ECO:0000256" key="5">
    <source>
        <dbReference type="ARBA" id="ARBA00023251"/>
    </source>
</evidence>
<evidence type="ECO:0000256" key="2">
    <source>
        <dbReference type="ARBA" id="ARBA00022692"/>
    </source>
</evidence>
<dbReference type="RefSeq" id="WP_246380459.1">
    <property type="nucleotide sequence ID" value="NZ_BAABGK010000042.1"/>
</dbReference>
<dbReference type="AlphaFoldDB" id="A0A839QJ86"/>
<evidence type="ECO:0000313" key="9">
    <source>
        <dbReference type="Proteomes" id="UP000523000"/>
    </source>
</evidence>
<dbReference type="InterPro" id="IPR051784">
    <property type="entry name" value="Nod_factor_ABC_transporter"/>
</dbReference>
<dbReference type="InterPro" id="IPR013525">
    <property type="entry name" value="ABC2_TM"/>
</dbReference>
<keyword evidence="9" id="KW-1185">Reference proteome</keyword>
<reference evidence="8 9" key="1">
    <citation type="submission" date="2020-08" db="EMBL/GenBank/DDBJ databases">
        <title>Sequencing the genomes of 1000 actinobacteria strains.</title>
        <authorList>
            <person name="Klenk H.-P."/>
        </authorList>
    </citation>
    <scope>NUCLEOTIDE SEQUENCE [LARGE SCALE GENOMIC DNA]</scope>
    <source>
        <strain evidence="8 9">DSM 22826</strain>
    </source>
</reference>
<comment type="subcellular location">
    <subcellularLocation>
        <location evidence="6">Cell membrane</location>
        <topology evidence="6">Multi-pass membrane protein</topology>
    </subcellularLocation>
    <subcellularLocation>
        <location evidence="1">Membrane</location>
        <topology evidence="1">Multi-pass membrane protein</topology>
    </subcellularLocation>
</comment>